<evidence type="ECO:0000259" key="7">
    <source>
        <dbReference type="PROSITE" id="PS50850"/>
    </source>
</evidence>
<dbReference type="Gene3D" id="1.20.1250.20">
    <property type="entry name" value="MFS general substrate transporter like domains"/>
    <property type="match status" value="2"/>
</dbReference>
<dbReference type="AlphaFoldDB" id="A0A940DEV0"/>
<evidence type="ECO:0000256" key="1">
    <source>
        <dbReference type="ARBA" id="ARBA00004651"/>
    </source>
</evidence>
<evidence type="ECO:0000313" key="9">
    <source>
        <dbReference type="Proteomes" id="UP000721442"/>
    </source>
</evidence>
<keyword evidence="3 6" id="KW-0812">Transmembrane</keyword>
<feature type="transmembrane region" description="Helical" evidence="6">
    <location>
        <begin position="50"/>
        <end position="69"/>
    </location>
</feature>
<gene>
    <name evidence="8" type="ORF">IAC77_04130</name>
</gene>
<proteinExistence type="predicted"/>
<feature type="transmembrane region" description="Helical" evidence="6">
    <location>
        <begin position="145"/>
        <end position="163"/>
    </location>
</feature>
<feature type="transmembrane region" description="Helical" evidence="6">
    <location>
        <begin position="289"/>
        <end position="318"/>
    </location>
</feature>
<dbReference type="GO" id="GO:0022857">
    <property type="term" value="F:transmembrane transporter activity"/>
    <property type="evidence" value="ECO:0007669"/>
    <property type="project" value="InterPro"/>
</dbReference>
<feature type="transmembrane region" description="Helical" evidence="6">
    <location>
        <begin position="258"/>
        <end position="277"/>
    </location>
</feature>
<feature type="transmembrane region" description="Helical" evidence="6">
    <location>
        <begin position="227"/>
        <end position="246"/>
    </location>
</feature>
<dbReference type="PANTHER" id="PTHR23513:SF6">
    <property type="entry name" value="MAJOR FACILITATOR SUPERFAMILY ASSOCIATED DOMAIN-CONTAINING PROTEIN"/>
    <property type="match status" value="1"/>
</dbReference>
<evidence type="ECO:0000313" key="8">
    <source>
        <dbReference type="EMBL" id="MBO8407617.1"/>
    </source>
</evidence>
<keyword evidence="5 6" id="KW-0472">Membrane</keyword>
<evidence type="ECO:0000256" key="6">
    <source>
        <dbReference type="SAM" id="Phobius"/>
    </source>
</evidence>
<evidence type="ECO:0000256" key="5">
    <source>
        <dbReference type="ARBA" id="ARBA00023136"/>
    </source>
</evidence>
<evidence type="ECO:0000256" key="3">
    <source>
        <dbReference type="ARBA" id="ARBA00022692"/>
    </source>
</evidence>
<accession>A0A940DEV0</accession>
<dbReference type="PANTHER" id="PTHR23513">
    <property type="entry name" value="INTEGRAL MEMBRANE EFFLUX PROTEIN-RELATED"/>
    <property type="match status" value="1"/>
</dbReference>
<evidence type="ECO:0000256" key="4">
    <source>
        <dbReference type="ARBA" id="ARBA00022989"/>
    </source>
</evidence>
<protein>
    <submittedName>
        <fullName evidence="8">MFS transporter</fullName>
    </submittedName>
</protein>
<feature type="transmembrane region" description="Helical" evidence="6">
    <location>
        <begin position="81"/>
        <end position="100"/>
    </location>
</feature>
<feature type="transmembrane region" description="Helical" evidence="6">
    <location>
        <begin position="169"/>
        <end position="188"/>
    </location>
</feature>
<dbReference type="PROSITE" id="PS50850">
    <property type="entry name" value="MFS"/>
    <property type="match status" value="1"/>
</dbReference>
<keyword evidence="2" id="KW-1003">Cell membrane</keyword>
<comment type="caution">
    <text evidence="8">The sequence shown here is derived from an EMBL/GenBank/DDBJ whole genome shotgun (WGS) entry which is preliminary data.</text>
</comment>
<feature type="transmembrane region" description="Helical" evidence="6">
    <location>
        <begin position="106"/>
        <end position="125"/>
    </location>
</feature>
<reference evidence="8" key="1">
    <citation type="submission" date="2020-10" db="EMBL/GenBank/DDBJ databases">
        <authorList>
            <person name="Gilroy R."/>
        </authorList>
    </citation>
    <scope>NUCLEOTIDE SEQUENCE</scope>
    <source>
        <strain evidence="8">B1-16210</strain>
    </source>
</reference>
<reference evidence="8" key="2">
    <citation type="journal article" date="2021" name="PeerJ">
        <title>Extensive microbial diversity within the chicken gut microbiome revealed by metagenomics and culture.</title>
        <authorList>
            <person name="Gilroy R."/>
            <person name="Ravi A."/>
            <person name="Getino M."/>
            <person name="Pursley I."/>
            <person name="Horton D.L."/>
            <person name="Alikhan N.F."/>
            <person name="Baker D."/>
            <person name="Gharbi K."/>
            <person name="Hall N."/>
            <person name="Watson M."/>
            <person name="Adriaenssens E.M."/>
            <person name="Foster-Nyarko E."/>
            <person name="Jarju S."/>
            <person name="Secka A."/>
            <person name="Antonio M."/>
            <person name="Oren A."/>
            <person name="Chaudhuri R.R."/>
            <person name="La Ragione R."/>
            <person name="Hildebrand F."/>
            <person name="Pallen M.J."/>
        </authorList>
    </citation>
    <scope>NUCLEOTIDE SEQUENCE</scope>
    <source>
        <strain evidence="8">B1-16210</strain>
    </source>
</reference>
<name>A0A940DEV0_9PROT</name>
<dbReference type="SUPFAM" id="SSF103473">
    <property type="entry name" value="MFS general substrate transporter"/>
    <property type="match status" value="1"/>
</dbReference>
<dbReference type="Proteomes" id="UP000721442">
    <property type="component" value="Unassembled WGS sequence"/>
</dbReference>
<evidence type="ECO:0000256" key="2">
    <source>
        <dbReference type="ARBA" id="ARBA00022475"/>
    </source>
</evidence>
<comment type="subcellular location">
    <subcellularLocation>
        <location evidence="1">Cell membrane</location>
        <topology evidence="1">Multi-pass membrane protein</topology>
    </subcellularLocation>
</comment>
<dbReference type="InterPro" id="IPR011701">
    <property type="entry name" value="MFS"/>
</dbReference>
<sequence length="396" mass="43971">MARDKYLSVKSGVSGFSFANLGLFTGFADGIYNAVYSLVLLEIFNNNSAVVGVYVGIYAAFCMLVGLFANEIFRRFSKVRVFYFAMLFLAICYAMMSFSIQASTFVILDYATGIAITLVGVLIPLFMSDFSGRIGMARLNSRYHLWMNIGAFFAPMIAVAVANQFNNRAAFFASALIYFAGWMAFKLFRIVVQEDKKIKPVDPRKTFRALCKNAISFLRTRGMVRAYAVNFGYYALRAMRYLYVPILVIDNGFSNEVLGWVLTLGIVPYLVLSEFMAKLVRRYGKKKWLFIGFSSFAIFSALATVVTGYPLLVIFVAWQISGALMESVHDLLFFDGTKKSEQTKFYGVFRTSVNLPNVVAPLLGAVCITVFGATSAVWVVTAVIGAISALLVVAKK</sequence>
<feature type="transmembrane region" description="Helical" evidence="6">
    <location>
        <begin position="21"/>
        <end position="44"/>
    </location>
</feature>
<feature type="transmembrane region" description="Helical" evidence="6">
    <location>
        <begin position="362"/>
        <end position="393"/>
    </location>
</feature>
<dbReference type="EMBL" id="JADINE010000051">
    <property type="protein sequence ID" value="MBO8407617.1"/>
    <property type="molecule type" value="Genomic_DNA"/>
</dbReference>
<dbReference type="InterPro" id="IPR036259">
    <property type="entry name" value="MFS_trans_sf"/>
</dbReference>
<dbReference type="GO" id="GO:0005886">
    <property type="term" value="C:plasma membrane"/>
    <property type="evidence" value="ECO:0007669"/>
    <property type="project" value="UniProtKB-SubCell"/>
</dbReference>
<organism evidence="8 9">
    <name type="scientific">Candidatus Enterousia excrementavium</name>
    <dbReference type="NCBI Taxonomy" id="2840789"/>
    <lineage>
        <taxon>Bacteria</taxon>
        <taxon>Pseudomonadati</taxon>
        <taxon>Pseudomonadota</taxon>
        <taxon>Alphaproteobacteria</taxon>
        <taxon>Candidatus Enterousia</taxon>
    </lineage>
</organism>
<dbReference type="Pfam" id="PF07690">
    <property type="entry name" value="MFS_1"/>
    <property type="match status" value="1"/>
</dbReference>
<dbReference type="InterPro" id="IPR020846">
    <property type="entry name" value="MFS_dom"/>
</dbReference>
<keyword evidence="4 6" id="KW-1133">Transmembrane helix</keyword>
<feature type="domain" description="Major facilitator superfamily (MFS) profile" evidence="7">
    <location>
        <begin position="14"/>
        <end position="396"/>
    </location>
</feature>